<feature type="region of interest" description="Disordered" evidence="1">
    <location>
        <begin position="62"/>
        <end position="155"/>
    </location>
</feature>
<keyword evidence="3" id="KW-1185">Reference proteome</keyword>
<sequence length="155" mass="16324">MFYTSFDETTPQKPATLQAPRQPPSLSLPLPLELSSPTLSLFPSPSTLALSPCCRADGMGMGMGLNRIPAESPSPTGHQISPTAPRAGRQAGRQASPSPNPSPHFVLDSSSSSPPAISEQFTNPDDSKPQAQAPSPSIVTTNPFPRRLSPRLGQL</sequence>
<proteinExistence type="predicted"/>
<feature type="compositionally biased region" description="Low complexity" evidence="1">
    <location>
        <begin position="86"/>
        <end position="95"/>
    </location>
</feature>
<evidence type="ECO:0000313" key="2">
    <source>
        <dbReference type="EMBL" id="PTQ31708.1"/>
    </source>
</evidence>
<dbReference type="AlphaFoldDB" id="A0A2R6WCY6"/>
<gene>
    <name evidence="2" type="ORF">MARPO_0108s0053</name>
</gene>
<reference evidence="3" key="1">
    <citation type="journal article" date="2017" name="Cell">
        <title>Insights into land plant evolution garnered from the Marchantia polymorpha genome.</title>
        <authorList>
            <person name="Bowman J.L."/>
            <person name="Kohchi T."/>
            <person name="Yamato K.T."/>
            <person name="Jenkins J."/>
            <person name="Shu S."/>
            <person name="Ishizaki K."/>
            <person name="Yamaoka S."/>
            <person name="Nishihama R."/>
            <person name="Nakamura Y."/>
            <person name="Berger F."/>
            <person name="Adam C."/>
            <person name="Aki S.S."/>
            <person name="Althoff F."/>
            <person name="Araki T."/>
            <person name="Arteaga-Vazquez M.A."/>
            <person name="Balasubrmanian S."/>
            <person name="Barry K."/>
            <person name="Bauer D."/>
            <person name="Boehm C.R."/>
            <person name="Briginshaw L."/>
            <person name="Caballero-Perez J."/>
            <person name="Catarino B."/>
            <person name="Chen F."/>
            <person name="Chiyoda S."/>
            <person name="Chovatia M."/>
            <person name="Davies K.M."/>
            <person name="Delmans M."/>
            <person name="Demura T."/>
            <person name="Dierschke T."/>
            <person name="Dolan L."/>
            <person name="Dorantes-Acosta A.E."/>
            <person name="Eklund D.M."/>
            <person name="Florent S.N."/>
            <person name="Flores-Sandoval E."/>
            <person name="Fujiyama A."/>
            <person name="Fukuzawa H."/>
            <person name="Galik B."/>
            <person name="Grimanelli D."/>
            <person name="Grimwood J."/>
            <person name="Grossniklaus U."/>
            <person name="Hamada T."/>
            <person name="Haseloff J."/>
            <person name="Hetherington A.J."/>
            <person name="Higo A."/>
            <person name="Hirakawa Y."/>
            <person name="Hundley H.N."/>
            <person name="Ikeda Y."/>
            <person name="Inoue K."/>
            <person name="Inoue S.I."/>
            <person name="Ishida S."/>
            <person name="Jia Q."/>
            <person name="Kakita M."/>
            <person name="Kanazawa T."/>
            <person name="Kawai Y."/>
            <person name="Kawashima T."/>
            <person name="Kennedy M."/>
            <person name="Kinose K."/>
            <person name="Kinoshita T."/>
            <person name="Kohara Y."/>
            <person name="Koide E."/>
            <person name="Komatsu K."/>
            <person name="Kopischke S."/>
            <person name="Kubo M."/>
            <person name="Kyozuka J."/>
            <person name="Lagercrantz U."/>
            <person name="Lin S.S."/>
            <person name="Lindquist E."/>
            <person name="Lipzen A.M."/>
            <person name="Lu C.W."/>
            <person name="De Luna E."/>
            <person name="Martienssen R.A."/>
            <person name="Minamino N."/>
            <person name="Mizutani M."/>
            <person name="Mizutani M."/>
            <person name="Mochizuki N."/>
            <person name="Monte I."/>
            <person name="Mosher R."/>
            <person name="Nagasaki H."/>
            <person name="Nakagami H."/>
            <person name="Naramoto S."/>
            <person name="Nishitani K."/>
            <person name="Ohtani M."/>
            <person name="Okamoto T."/>
            <person name="Okumura M."/>
            <person name="Phillips J."/>
            <person name="Pollak B."/>
            <person name="Reinders A."/>
            <person name="Rovekamp M."/>
            <person name="Sano R."/>
            <person name="Sawa S."/>
            <person name="Schmid M.W."/>
            <person name="Shirakawa M."/>
            <person name="Solano R."/>
            <person name="Spunde A."/>
            <person name="Suetsugu N."/>
            <person name="Sugano S."/>
            <person name="Sugiyama A."/>
            <person name="Sun R."/>
            <person name="Suzuki Y."/>
            <person name="Takenaka M."/>
            <person name="Takezawa D."/>
            <person name="Tomogane H."/>
            <person name="Tsuzuki M."/>
            <person name="Ueda T."/>
            <person name="Umeda M."/>
            <person name="Ward J.M."/>
            <person name="Watanabe Y."/>
            <person name="Yazaki K."/>
            <person name="Yokoyama R."/>
            <person name="Yoshitake Y."/>
            <person name="Yotsui I."/>
            <person name="Zachgo S."/>
            <person name="Schmutz J."/>
        </authorList>
    </citation>
    <scope>NUCLEOTIDE SEQUENCE [LARGE SCALE GENOMIC DNA]</scope>
    <source>
        <strain evidence="3">Tak-1</strain>
    </source>
</reference>
<feature type="compositionally biased region" description="Polar residues" evidence="1">
    <location>
        <begin position="1"/>
        <end position="15"/>
    </location>
</feature>
<organism evidence="2 3">
    <name type="scientific">Marchantia polymorpha</name>
    <name type="common">Common liverwort</name>
    <name type="synonym">Marchantia aquatica</name>
    <dbReference type="NCBI Taxonomy" id="3197"/>
    <lineage>
        <taxon>Eukaryota</taxon>
        <taxon>Viridiplantae</taxon>
        <taxon>Streptophyta</taxon>
        <taxon>Embryophyta</taxon>
        <taxon>Marchantiophyta</taxon>
        <taxon>Marchantiopsida</taxon>
        <taxon>Marchantiidae</taxon>
        <taxon>Marchantiales</taxon>
        <taxon>Marchantiaceae</taxon>
        <taxon>Marchantia</taxon>
    </lineage>
</organism>
<feature type="compositionally biased region" description="Low complexity" evidence="1">
    <location>
        <begin position="103"/>
        <end position="118"/>
    </location>
</feature>
<evidence type="ECO:0000313" key="3">
    <source>
        <dbReference type="Proteomes" id="UP000244005"/>
    </source>
</evidence>
<dbReference type="Proteomes" id="UP000244005">
    <property type="component" value="Unassembled WGS sequence"/>
</dbReference>
<accession>A0A2R6WCY6</accession>
<protein>
    <submittedName>
        <fullName evidence="2">Uncharacterized protein</fullName>
    </submittedName>
</protein>
<feature type="compositionally biased region" description="Polar residues" evidence="1">
    <location>
        <begin position="119"/>
        <end position="143"/>
    </location>
</feature>
<feature type="region of interest" description="Disordered" evidence="1">
    <location>
        <begin position="1"/>
        <end position="31"/>
    </location>
</feature>
<dbReference type="EMBL" id="KZ772780">
    <property type="protein sequence ID" value="PTQ31708.1"/>
    <property type="molecule type" value="Genomic_DNA"/>
</dbReference>
<feature type="compositionally biased region" description="Polar residues" evidence="1">
    <location>
        <begin position="73"/>
        <end position="82"/>
    </location>
</feature>
<evidence type="ECO:0000256" key="1">
    <source>
        <dbReference type="SAM" id="MobiDB-lite"/>
    </source>
</evidence>
<name>A0A2R6WCY6_MARPO</name>